<dbReference type="PANTHER" id="PTHR19965">
    <property type="entry name" value="RNA AND EXPORT FACTOR BINDING PROTEIN"/>
    <property type="match status" value="1"/>
</dbReference>
<sequence length="266" mass="27249">MSGKSGKLDQSLDEIMKDGKTTGVKRGRGRVSTRKAAIKSKAATTAAVAPTGGVQKKTKATKQPPRGPAAAVVPLSGPSKIQVNNLPEDVTEALIKEYFSTSVSAVKKVVLNYGPNGRSRGIATVEFHDANAAAKAVKLDGTRVDQRPLKIEVLVGAKSLPALAHPKSLAERMSKPKAVTKEKPKQAVGAKGASNGATNGAGKDGRAAKKKSGRAGKPKAKTADELDAEMQDYFGGGETNGAPTNGTAEPVAAADGGDTGMVDEVL</sequence>
<evidence type="ECO:0000256" key="3">
    <source>
        <dbReference type="SAM" id="MobiDB-lite"/>
    </source>
</evidence>
<feature type="compositionally biased region" description="Basic residues" evidence="3">
    <location>
        <begin position="208"/>
        <end position="220"/>
    </location>
</feature>
<dbReference type="AlphaFoldDB" id="A0A2D3VAX2"/>
<dbReference type="InterPro" id="IPR025715">
    <property type="entry name" value="FoP_C"/>
</dbReference>
<dbReference type="RefSeq" id="XP_023631946.1">
    <property type="nucleotide sequence ID" value="XM_023776178.1"/>
</dbReference>
<dbReference type="Proteomes" id="UP000225277">
    <property type="component" value="Unassembled WGS sequence"/>
</dbReference>
<dbReference type="InterPro" id="IPR000504">
    <property type="entry name" value="RRM_dom"/>
</dbReference>
<evidence type="ECO:0000256" key="1">
    <source>
        <dbReference type="ARBA" id="ARBA00022884"/>
    </source>
</evidence>
<dbReference type="Gene3D" id="3.30.70.330">
    <property type="match status" value="1"/>
</dbReference>
<gene>
    <name evidence="5" type="ORF">RCC_10952</name>
</gene>
<dbReference type="InterPro" id="IPR051229">
    <property type="entry name" value="ALYREF_mRNA_export"/>
</dbReference>
<dbReference type="InterPro" id="IPR035979">
    <property type="entry name" value="RBD_domain_sf"/>
</dbReference>
<evidence type="ECO:0000256" key="2">
    <source>
        <dbReference type="PROSITE-ProRule" id="PRU00176"/>
    </source>
</evidence>
<keyword evidence="1 2" id="KW-0694">RNA-binding</keyword>
<feature type="compositionally biased region" description="Basic residues" evidence="3">
    <location>
        <begin position="23"/>
        <end position="38"/>
    </location>
</feature>
<name>A0A2D3VAX2_9PEZI</name>
<dbReference type="STRING" id="112498.A0A2D3VAX2"/>
<feature type="domain" description="RRM" evidence="4">
    <location>
        <begin position="79"/>
        <end position="156"/>
    </location>
</feature>
<dbReference type="EMBL" id="FJUY01000025">
    <property type="protein sequence ID" value="CZT25223.1"/>
    <property type="molecule type" value="Genomic_DNA"/>
</dbReference>
<evidence type="ECO:0000313" key="6">
    <source>
        <dbReference type="Proteomes" id="UP000225277"/>
    </source>
</evidence>
<reference evidence="5 6" key="1">
    <citation type="submission" date="2016-03" db="EMBL/GenBank/DDBJ databases">
        <authorList>
            <person name="Ploux O."/>
        </authorList>
    </citation>
    <scope>NUCLEOTIDE SEQUENCE [LARGE SCALE GENOMIC DNA]</scope>
    <source>
        <strain evidence="5 6">URUG2</strain>
    </source>
</reference>
<dbReference type="PROSITE" id="PS50102">
    <property type="entry name" value="RRM"/>
    <property type="match status" value="1"/>
</dbReference>
<dbReference type="PANTHER" id="PTHR19965:SF35">
    <property type="entry name" value="RNA ANNEALING PROTEIN YRA1"/>
    <property type="match status" value="1"/>
</dbReference>
<dbReference type="OrthoDB" id="346839at2759"/>
<dbReference type="GO" id="GO:0003729">
    <property type="term" value="F:mRNA binding"/>
    <property type="evidence" value="ECO:0007669"/>
    <property type="project" value="TreeGrafter"/>
</dbReference>
<keyword evidence="6" id="KW-1185">Reference proteome</keyword>
<dbReference type="Pfam" id="PF00076">
    <property type="entry name" value="RRM_1"/>
    <property type="match status" value="1"/>
</dbReference>
<proteinExistence type="predicted"/>
<feature type="region of interest" description="Disordered" evidence="3">
    <location>
        <begin position="1"/>
        <end position="77"/>
    </location>
</feature>
<evidence type="ECO:0000259" key="4">
    <source>
        <dbReference type="PROSITE" id="PS50102"/>
    </source>
</evidence>
<accession>A0A2D3VAX2</accession>
<dbReference type="GeneID" id="35605987"/>
<feature type="region of interest" description="Disordered" evidence="3">
    <location>
        <begin position="166"/>
        <end position="266"/>
    </location>
</feature>
<protein>
    <submittedName>
        <fullName evidence="5">Related to RNA annealing protein</fullName>
    </submittedName>
</protein>
<dbReference type="SMART" id="SM00360">
    <property type="entry name" value="RRM"/>
    <property type="match status" value="1"/>
</dbReference>
<feature type="compositionally biased region" description="Low complexity" evidence="3">
    <location>
        <begin position="39"/>
        <end position="49"/>
    </location>
</feature>
<dbReference type="GO" id="GO:0005634">
    <property type="term" value="C:nucleus"/>
    <property type="evidence" value="ECO:0007669"/>
    <property type="project" value="TreeGrafter"/>
</dbReference>
<dbReference type="InterPro" id="IPR012677">
    <property type="entry name" value="Nucleotide-bd_a/b_plait_sf"/>
</dbReference>
<feature type="compositionally biased region" description="Basic and acidic residues" evidence="3">
    <location>
        <begin position="168"/>
        <end position="185"/>
    </location>
</feature>
<evidence type="ECO:0000313" key="5">
    <source>
        <dbReference type="EMBL" id="CZT25223.1"/>
    </source>
</evidence>
<dbReference type="SUPFAM" id="SSF54928">
    <property type="entry name" value="RNA-binding domain, RBD"/>
    <property type="match status" value="1"/>
</dbReference>
<dbReference type="Pfam" id="PF13865">
    <property type="entry name" value="FoP_duplication"/>
    <property type="match status" value="1"/>
</dbReference>
<organism evidence="5 6">
    <name type="scientific">Ramularia collo-cygni</name>
    <dbReference type="NCBI Taxonomy" id="112498"/>
    <lineage>
        <taxon>Eukaryota</taxon>
        <taxon>Fungi</taxon>
        <taxon>Dikarya</taxon>
        <taxon>Ascomycota</taxon>
        <taxon>Pezizomycotina</taxon>
        <taxon>Dothideomycetes</taxon>
        <taxon>Dothideomycetidae</taxon>
        <taxon>Mycosphaerellales</taxon>
        <taxon>Mycosphaerellaceae</taxon>
        <taxon>Ramularia</taxon>
    </lineage>
</organism>